<accession>A0A7Y9FRL5</accession>
<evidence type="ECO:0000256" key="6">
    <source>
        <dbReference type="ARBA" id="ARBA00022692"/>
    </source>
</evidence>
<sequence length="303" mass="31851">MSHALPLLVMLIAEAAFGYPRAWRHPVVAVGALIDAVERRWNRGDAVRQRLGGVALLALLVGLSVLLGGAIERLAGQGWGLIAVVAIGTTGLAQRSLYDHVAAVLGPLARGDLPAARRAVAMIVGRDTGTLDERGVAVAAIESLAESFCDGVVAPAFWFLVAGLPGLFAAKAINTADSMVGHRTPRLVRFGWASARADDLVNWLPARLSGVLICLAGRSGWRTMWRDAHRHASPNGGWPEAAMAGALERRLGGAVSYDGEPAARAVLGAGPLPDAADLARALRIYRIACLLLWIVVGAPAWAR</sequence>
<dbReference type="GO" id="GO:0015420">
    <property type="term" value="F:ABC-type vitamin B12 transporter activity"/>
    <property type="evidence" value="ECO:0007669"/>
    <property type="project" value="UniProtKB-UniRule"/>
</dbReference>
<evidence type="ECO:0000313" key="11">
    <source>
        <dbReference type="Proteomes" id="UP000517753"/>
    </source>
</evidence>
<evidence type="ECO:0000256" key="9">
    <source>
        <dbReference type="HAMAP-Rule" id="MF_00024"/>
    </source>
</evidence>
<organism evidence="10 11">
    <name type="scientific">Sphingomonas melonis</name>
    <dbReference type="NCBI Taxonomy" id="152682"/>
    <lineage>
        <taxon>Bacteria</taxon>
        <taxon>Pseudomonadati</taxon>
        <taxon>Pseudomonadota</taxon>
        <taxon>Alphaproteobacteria</taxon>
        <taxon>Sphingomonadales</taxon>
        <taxon>Sphingomonadaceae</taxon>
        <taxon>Sphingomonas</taxon>
    </lineage>
</organism>
<keyword evidence="4 9" id="KW-1003">Cell membrane</keyword>
<keyword evidence="8 9" id="KW-0472">Membrane</keyword>
<dbReference type="AlphaFoldDB" id="A0A7Y9FRL5"/>
<evidence type="ECO:0000256" key="2">
    <source>
        <dbReference type="ARBA" id="ARBA00004953"/>
    </source>
</evidence>
<dbReference type="Pfam" id="PF03186">
    <property type="entry name" value="CobD_Cbib"/>
    <property type="match status" value="1"/>
</dbReference>
<evidence type="ECO:0000313" key="10">
    <source>
        <dbReference type="EMBL" id="NYD91852.1"/>
    </source>
</evidence>
<evidence type="ECO:0000256" key="4">
    <source>
        <dbReference type="ARBA" id="ARBA00022475"/>
    </source>
</evidence>
<proteinExistence type="inferred from homology"/>
<comment type="subcellular location">
    <subcellularLocation>
        <location evidence="1 9">Cell membrane</location>
        <topology evidence="1 9">Multi-pass membrane protein</topology>
    </subcellularLocation>
</comment>
<comment type="caution">
    <text evidence="9">Lacks conserved residue(s) required for the propagation of feature annotation.</text>
</comment>
<evidence type="ECO:0000256" key="3">
    <source>
        <dbReference type="ARBA" id="ARBA00006263"/>
    </source>
</evidence>
<dbReference type="InterPro" id="IPR004485">
    <property type="entry name" value="Cobalamin_biosynth_CobD/CbiB"/>
</dbReference>
<dbReference type="HAMAP" id="MF_00024">
    <property type="entry name" value="CobD_CbiB"/>
    <property type="match status" value="1"/>
</dbReference>
<dbReference type="UniPathway" id="UPA00148"/>
<dbReference type="GO" id="GO:0048472">
    <property type="term" value="F:threonine-phosphate decarboxylase activity"/>
    <property type="evidence" value="ECO:0007669"/>
    <property type="project" value="InterPro"/>
</dbReference>
<keyword evidence="5 9" id="KW-0169">Cobalamin biosynthesis</keyword>
<keyword evidence="11" id="KW-1185">Reference proteome</keyword>
<gene>
    <name evidence="9" type="primary">cobD</name>
    <name evidence="10" type="ORF">HD841_003671</name>
</gene>
<feature type="transmembrane region" description="Helical" evidence="9">
    <location>
        <begin position="284"/>
        <end position="302"/>
    </location>
</feature>
<dbReference type="PANTHER" id="PTHR34308:SF1">
    <property type="entry name" value="COBALAMIN BIOSYNTHESIS PROTEIN CBIB"/>
    <property type="match status" value="1"/>
</dbReference>
<comment type="function">
    <text evidence="9">Converts cobyric acid to cobinamide by the addition of aminopropanol on the F carboxylic group.</text>
</comment>
<evidence type="ECO:0000256" key="7">
    <source>
        <dbReference type="ARBA" id="ARBA00022989"/>
    </source>
</evidence>
<evidence type="ECO:0000256" key="1">
    <source>
        <dbReference type="ARBA" id="ARBA00004651"/>
    </source>
</evidence>
<dbReference type="GO" id="GO:0005886">
    <property type="term" value="C:plasma membrane"/>
    <property type="evidence" value="ECO:0007669"/>
    <property type="project" value="UniProtKB-SubCell"/>
</dbReference>
<dbReference type="PANTHER" id="PTHR34308">
    <property type="entry name" value="COBALAMIN BIOSYNTHESIS PROTEIN CBIB"/>
    <property type="match status" value="1"/>
</dbReference>
<comment type="pathway">
    <text evidence="2 9">Cofactor biosynthesis; adenosylcobalamin biosynthesis.</text>
</comment>
<evidence type="ECO:0000256" key="8">
    <source>
        <dbReference type="ARBA" id="ARBA00023136"/>
    </source>
</evidence>
<dbReference type="Proteomes" id="UP000517753">
    <property type="component" value="Unassembled WGS sequence"/>
</dbReference>
<evidence type="ECO:0000256" key="5">
    <source>
        <dbReference type="ARBA" id="ARBA00022573"/>
    </source>
</evidence>
<feature type="transmembrane region" description="Helical" evidence="9">
    <location>
        <begin position="51"/>
        <end position="71"/>
    </location>
</feature>
<keyword evidence="6 9" id="KW-0812">Transmembrane</keyword>
<comment type="similarity">
    <text evidence="3 9">Belongs to the CobD/CbiB family.</text>
</comment>
<feature type="transmembrane region" description="Helical" evidence="9">
    <location>
        <begin position="78"/>
        <end position="98"/>
    </location>
</feature>
<dbReference type="RefSeq" id="WP_373563064.1">
    <property type="nucleotide sequence ID" value="NZ_JACCBY010000007.1"/>
</dbReference>
<dbReference type="NCBIfam" id="TIGR00380">
    <property type="entry name" value="cobal_cbiB"/>
    <property type="match status" value="1"/>
</dbReference>
<keyword evidence="10" id="KW-0436">Ligase</keyword>
<keyword evidence="7 9" id="KW-1133">Transmembrane helix</keyword>
<dbReference type="GO" id="GO:0009236">
    <property type="term" value="P:cobalamin biosynthetic process"/>
    <property type="evidence" value="ECO:0007669"/>
    <property type="project" value="UniProtKB-UniRule"/>
</dbReference>
<feature type="transmembrane region" description="Helical" evidence="9">
    <location>
        <begin position="152"/>
        <end position="173"/>
    </location>
</feature>
<protein>
    <recommendedName>
        <fullName evidence="9">Cobalamin biosynthesis protein CobD</fullName>
    </recommendedName>
</protein>
<reference evidence="10 11" key="1">
    <citation type="submission" date="2020-08" db="EMBL/GenBank/DDBJ databases">
        <title>The Agave Microbiome: Exploring the role of microbial communities in plant adaptations to desert environments.</title>
        <authorList>
            <person name="Partida-Martinez L.P."/>
        </authorList>
    </citation>
    <scope>NUCLEOTIDE SEQUENCE [LARGE SCALE GENOMIC DNA]</scope>
    <source>
        <strain evidence="10 11">AS2.3</strain>
    </source>
</reference>
<comment type="caution">
    <text evidence="10">The sequence shown here is derived from an EMBL/GenBank/DDBJ whole genome shotgun (WGS) entry which is preliminary data.</text>
</comment>
<name>A0A7Y9FRL5_9SPHN</name>
<dbReference type="GO" id="GO:0016874">
    <property type="term" value="F:ligase activity"/>
    <property type="evidence" value="ECO:0007669"/>
    <property type="project" value="UniProtKB-KW"/>
</dbReference>
<dbReference type="EMBL" id="JACCBY010000007">
    <property type="protein sequence ID" value="NYD91852.1"/>
    <property type="molecule type" value="Genomic_DNA"/>
</dbReference>